<dbReference type="OrthoDB" id="3181909at2"/>
<evidence type="ECO:0000313" key="3">
    <source>
        <dbReference type="EMBL" id="TWS26297.1"/>
    </source>
</evidence>
<comment type="caution">
    <text evidence="3">The sequence shown here is derived from an EMBL/GenBank/DDBJ whole genome shotgun (WGS) entry which is preliminary data.</text>
</comment>
<reference evidence="3 4" key="2">
    <citation type="submission" date="2019-08" db="EMBL/GenBank/DDBJ databases">
        <title>Tsukamurella conjunctivitidis sp. nov., Tsukamurella assacharolytica sp. nov. and Tsukamurella sputae sp. nov. isolated from patients with conjunctivitis, bacteraemia (lymphoma) and respiratory infection (sputum) in Hong Kong.</title>
        <authorList>
            <person name="Fok K.M.N."/>
            <person name="Fong J.Y.H."/>
        </authorList>
    </citation>
    <scope>NUCLEOTIDE SEQUENCE [LARGE SCALE GENOMIC DNA]</scope>
    <source>
        <strain evidence="3 4">HKU70</strain>
    </source>
</reference>
<dbReference type="EMBL" id="VIGV01000001">
    <property type="protein sequence ID" value="TWS26297.1"/>
    <property type="molecule type" value="Genomic_DNA"/>
</dbReference>
<evidence type="ECO:0000259" key="2">
    <source>
        <dbReference type="Pfam" id="PF07859"/>
    </source>
</evidence>
<dbReference type="PANTHER" id="PTHR48081">
    <property type="entry name" value="AB HYDROLASE SUPERFAMILY PROTEIN C4A8.06C"/>
    <property type="match status" value="1"/>
</dbReference>
<sequence length="365" mass="38476">MTVTTRATGSAGVPAPVQVPAALSAAERVQRSAFTALLAGVPTGLMRRLAPRVVNADGDVMAPEIALLLKLTADAPDFSDGTPEEARAIVANDSRVFADEAPAGVRVEPEIVMPGGVRATLYRPATPSKALVLFLHGGGFVLSSRQDYDVPVRLIADGAGVNVLSVEYGLAPESPFPGPVDDAVTAWHYAVEHAGEWGIDPTRIVLLGDSAGGNLCAVLANDVASEEIRPYLQVLMYPVVDAVGEYASRTEFAGNGALSAKQIAWLTDLYLPDRADGRNPRVSPMLADNLSEAPPTLITVAGFDPLRDEALAYAERLAESGVPVRVFRESGLVHGYVSMTRISPAARAAVDRVCSAIRDALEESR</sequence>
<gene>
    <name evidence="3" type="ORF">FK268_03410</name>
</gene>
<evidence type="ECO:0000313" key="4">
    <source>
        <dbReference type="Proteomes" id="UP000319792"/>
    </source>
</evidence>
<keyword evidence="4" id="KW-1185">Reference proteome</keyword>
<reference evidence="3 4" key="1">
    <citation type="submission" date="2019-06" db="EMBL/GenBank/DDBJ databases">
        <authorList>
            <person name="Teng J.L.L."/>
            <person name="Lee H.H."/>
            <person name="Lau S.K.P."/>
            <person name="Woo P.C.Y."/>
        </authorList>
    </citation>
    <scope>NUCLEOTIDE SEQUENCE [LARGE SCALE GENOMIC DNA]</scope>
    <source>
        <strain evidence="3 4">HKU70</strain>
    </source>
</reference>
<proteinExistence type="predicted"/>
<keyword evidence="1 3" id="KW-0378">Hydrolase</keyword>
<dbReference type="SUPFAM" id="SSF53474">
    <property type="entry name" value="alpha/beta-Hydrolases"/>
    <property type="match status" value="1"/>
</dbReference>
<dbReference type="InterPro" id="IPR013094">
    <property type="entry name" value="AB_hydrolase_3"/>
</dbReference>
<dbReference type="RefSeq" id="WP_146431095.1">
    <property type="nucleotide sequence ID" value="NZ_VIGV01000001.1"/>
</dbReference>
<name>A0A5C5RT88_9ACTN</name>
<dbReference type="InterPro" id="IPR029058">
    <property type="entry name" value="AB_hydrolase_fold"/>
</dbReference>
<evidence type="ECO:0000256" key="1">
    <source>
        <dbReference type="ARBA" id="ARBA00022801"/>
    </source>
</evidence>
<feature type="domain" description="Alpha/beta hydrolase fold-3" evidence="2">
    <location>
        <begin position="132"/>
        <end position="337"/>
    </location>
</feature>
<dbReference type="AlphaFoldDB" id="A0A5C5RT88"/>
<dbReference type="PANTHER" id="PTHR48081:SF8">
    <property type="entry name" value="ALPHA_BETA HYDROLASE FOLD-3 DOMAIN-CONTAINING PROTEIN-RELATED"/>
    <property type="match status" value="1"/>
</dbReference>
<dbReference type="Pfam" id="PF07859">
    <property type="entry name" value="Abhydrolase_3"/>
    <property type="match status" value="1"/>
</dbReference>
<dbReference type="Proteomes" id="UP000319792">
    <property type="component" value="Unassembled WGS sequence"/>
</dbReference>
<dbReference type="InterPro" id="IPR050300">
    <property type="entry name" value="GDXG_lipolytic_enzyme"/>
</dbReference>
<protein>
    <submittedName>
        <fullName evidence="3">Alpha/beta hydrolase</fullName>
    </submittedName>
</protein>
<dbReference type="Gene3D" id="3.40.50.1820">
    <property type="entry name" value="alpha/beta hydrolase"/>
    <property type="match status" value="1"/>
</dbReference>
<dbReference type="GO" id="GO:0016787">
    <property type="term" value="F:hydrolase activity"/>
    <property type="evidence" value="ECO:0007669"/>
    <property type="project" value="UniProtKB-KW"/>
</dbReference>
<organism evidence="3 4">
    <name type="scientific">Tsukamurella sputi</name>
    <dbReference type="NCBI Taxonomy" id="2591848"/>
    <lineage>
        <taxon>Bacteria</taxon>
        <taxon>Bacillati</taxon>
        <taxon>Actinomycetota</taxon>
        <taxon>Actinomycetes</taxon>
        <taxon>Mycobacteriales</taxon>
        <taxon>Tsukamurellaceae</taxon>
        <taxon>Tsukamurella</taxon>
    </lineage>
</organism>
<accession>A0A5C5RT88</accession>